<evidence type="ECO:0000313" key="2">
    <source>
        <dbReference type="EMBL" id="MBK4736583.1"/>
    </source>
</evidence>
<keyword evidence="3" id="KW-1185">Reference proteome</keyword>
<feature type="compositionally biased region" description="Basic and acidic residues" evidence="1">
    <location>
        <begin position="34"/>
        <end position="43"/>
    </location>
</feature>
<dbReference type="RefSeq" id="WP_200594173.1">
    <property type="nucleotide sequence ID" value="NZ_JAEPBG010000008.1"/>
</dbReference>
<accession>A0A934T2D5</accession>
<evidence type="ECO:0000256" key="1">
    <source>
        <dbReference type="SAM" id="MobiDB-lite"/>
    </source>
</evidence>
<gene>
    <name evidence="2" type="ORF">JJB74_18315</name>
</gene>
<dbReference type="Proteomes" id="UP000622890">
    <property type="component" value="Unassembled WGS sequence"/>
</dbReference>
<reference evidence="2" key="1">
    <citation type="submission" date="2021-01" db="EMBL/GenBank/DDBJ databases">
        <title>Genome sequence of strain Noviherbaspirillum sp. DKR-6.</title>
        <authorList>
            <person name="Chaudhary D.K."/>
        </authorList>
    </citation>
    <scope>NUCLEOTIDE SEQUENCE</scope>
    <source>
        <strain evidence="2">DKR-6</strain>
    </source>
</reference>
<sequence>MRSSARADASRNDAGNGGRDARQAPVLAIVPANDPDRPPRHDGGGCWLRLMDNLGAAGGSASMTIIGAKYMPDLKTVAGEDWSRKMDGVSIGPDALVTILPEPGYRGHPVTLRPNEVLQDLRRNSGFLHGVESLKVDCRG</sequence>
<proteinExistence type="predicted"/>
<organism evidence="2 3">
    <name type="scientific">Noviherbaspirillum pedocola</name>
    <dbReference type="NCBI Taxonomy" id="2801341"/>
    <lineage>
        <taxon>Bacteria</taxon>
        <taxon>Pseudomonadati</taxon>
        <taxon>Pseudomonadota</taxon>
        <taxon>Betaproteobacteria</taxon>
        <taxon>Burkholderiales</taxon>
        <taxon>Oxalobacteraceae</taxon>
        <taxon>Noviherbaspirillum</taxon>
    </lineage>
</organism>
<dbReference type="EMBL" id="JAEPBG010000008">
    <property type="protein sequence ID" value="MBK4736583.1"/>
    <property type="molecule type" value="Genomic_DNA"/>
</dbReference>
<comment type="caution">
    <text evidence="2">The sequence shown here is derived from an EMBL/GenBank/DDBJ whole genome shotgun (WGS) entry which is preliminary data.</text>
</comment>
<evidence type="ECO:0000313" key="3">
    <source>
        <dbReference type="Proteomes" id="UP000622890"/>
    </source>
</evidence>
<protein>
    <submittedName>
        <fullName evidence="2">Uncharacterized protein</fullName>
    </submittedName>
</protein>
<dbReference type="Gene3D" id="2.60.20.10">
    <property type="entry name" value="Crystallins"/>
    <property type="match status" value="1"/>
</dbReference>
<dbReference type="AlphaFoldDB" id="A0A934T2D5"/>
<feature type="region of interest" description="Disordered" evidence="1">
    <location>
        <begin position="1"/>
        <end position="44"/>
    </location>
</feature>
<name>A0A934T2D5_9BURK</name>